<protein>
    <submittedName>
        <fullName evidence="2">Uncharacterized protein</fullName>
    </submittedName>
</protein>
<proteinExistence type="predicted"/>
<reference evidence="2 3" key="1">
    <citation type="submission" date="2019-11" db="EMBL/GenBank/DDBJ databases">
        <title>Description of Pedobacter sp. LMG 31462T.</title>
        <authorList>
            <person name="Carlier A."/>
            <person name="Qi S."/>
            <person name="Vandamme P."/>
        </authorList>
    </citation>
    <scope>NUCLEOTIDE SEQUENCE [LARGE SCALE GENOMIC DNA]</scope>
    <source>
        <strain evidence="2 3">LMG 31462</strain>
    </source>
</reference>
<accession>A0ABR6EU01</accession>
<keyword evidence="3" id="KW-1185">Reference proteome</keyword>
<evidence type="ECO:0000256" key="1">
    <source>
        <dbReference type="SAM" id="Phobius"/>
    </source>
</evidence>
<dbReference type="Proteomes" id="UP000636110">
    <property type="component" value="Unassembled WGS sequence"/>
</dbReference>
<evidence type="ECO:0000313" key="3">
    <source>
        <dbReference type="Proteomes" id="UP000636110"/>
    </source>
</evidence>
<keyword evidence="1" id="KW-0472">Membrane</keyword>
<name>A0ABR6EU01_9SPHI</name>
<keyword evidence="1" id="KW-0812">Transmembrane</keyword>
<gene>
    <name evidence="2" type="ORF">GM920_07105</name>
</gene>
<comment type="caution">
    <text evidence="2">The sequence shown here is derived from an EMBL/GenBank/DDBJ whole genome shotgun (WGS) entry which is preliminary data.</text>
</comment>
<dbReference type="EMBL" id="WNXC01000001">
    <property type="protein sequence ID" value="MBB2148676.1"/>
    <property type="molecule type" value="Genomic_DNA"/>
</dbReference>
<evidence type="ECO:0000313" key="2">
    <source>
        <dbReference type="EMBL" id="MBB2148676.1"/>
    </source>
</evidence>
<feature type="transmembrane region" description="Helical" evidence="1">
    <location>
        <begin position="7"/>
        <end position="26"/>
    </location>
</feature>
<organism evidence="2 3">
    <name type="scientific">Pedobacter gandavensis</name>
    <dbReference type="NCBI Taxonomy" id="2679963"/>
    <lineage>
        <taxon>Bacteria</taxon>
        <taxon>Pseudomonadati</taxon>
        <taxon>Bacteroidota</taxon>
        <taxon>Sphingobacteriia</taxon>
        <taxon>Sphingobacteriales</taxon>
        <taxon>Sphingobacteriaceae</taxon>
        <taxon>Pedobacter</taxon>
    </lineage>
</organism>
<sequence>MKNKPLYILSGVVVLSILIILCYYWYSASAELKTDSPKTTAIVKKEAIQPLKKDSVDHNPEVPKSVYHWTPKVVDFTLDDAERLTKSIYDTLTVDKQGDMEGDTIGREFSDLVFFSADDVLHAVVVVENRGPFYGVSVGWCDVFSFVKEKNEWKLSDFMLNAGGGGMYGNPGEFRRLELIGNQTVGIILRGGQEHMGGNYHENVIGLNQGKLQRITTIDTHHDYGEGVGDDFKTLVCDENEFKFIPNGRAMYDLKITRFNRLSDKNKKVKEIVLPYHNSYKIPDVFLFEG</sequence>
<keyword evidence="1" id="KW-1133">Transmembrane helix</keyword>
<dbReference type="RefSeq" id="WP_182954881.1">
    <property type="nucleotide sequence ID" value="NZ_WNXC01000001.1"/>
</dbReference>